<dbReference type="InterPro" id="IPR032585">
    <property type="entry name" value="DUF4912"/>
</dbReference>
<evidence type="ECO:0000313" key="4">
    <source>
        <dbReference type="Proteomes" id="UP000663088"/>
    </source>
</evidence>
<evidence type="ECO:0000313" key="3">
    <source>
        <dbReference type="EMBL" id="QSR87149.1"/>
    </source>
</evidence>
<feature type="transmembrane region" description="Helical" evidence="2">
    <location>
        <begin position="79"/>
        <end position="96"/>
    </location>
</feature>
<dbReference type="RefSeq" id="WP_206847600.1">
    <property type="nucleotide sequence ID" value="NZ_CP065956.1"/>
</dbReference>
<keyword evidence="4" id="KW-1185">Reference proteome</keyword>
<feature type="region of interest" description="Disordered" evidence="1">
    <location>
        <begin position="30"/>
        <end position="53"/>
    </location>
</feature>
<accession>A0ABX7PWQ2</accession>
<protein>
    <submittedName>
        <fullName evidence="3">DUF4912 domain-containing protein</fullName>
    </submittedName>
</protein>
<evidence type="ECO:0000256" key="1">
    <source>
        <dbReference type="SAM" id="MobiDB-lite"/>
    </source>
</evidence>
<dbReference type="EMBL" id="CP065956">
    <property type="protein sequence ID" value="QSR87149.1"/>
    <property type="molecule type" value="Genomic_DNA"/>
</dbReference>
<organism evidence="3 4">
    <name type="scientific">Candidatus Methylacidiphilum infernorum</name>
    <dbReference type="NCBI Taxonomy" id="511746"/>
    <lineage>
        <taxon>Bacteria</taxon>
        <taxon>Pseudomonadati</taxon>
        <taxon>Verrucomicrobiota</taxon>
        <taxon>Methylacidiphilae</taxon>
        <taxon>Methylacidiphilales</taxon>
        <taxon>Methylacidiphilaceae</taxon>
        <taxon>Methylacidiphilum (ex Ratnadevi et al. 2023)</taxon>
    </lineage>
</organism>
<proteinExistence type="predicted"/>
<reference evidence="3 4" key="1">
    <citation type="submission" date="2020-12" db="EMBL/GenBank/DDBJ databases">
        <authorList>
            <person name="Awala S.I."/>
            <person name="Gwak J.-H."/>
            <person name="Kim S.-J."/>
            <person name="Rhee S.-K."/>
        </authorList>
    </citation>
    <scope>NUCLEOTIDE SEQUENCE [LARGE SCALE GENOMIC DNA]</scope>
    <source>
        <strain evidence="3 4">IT5</strain>
    </source>
</reference>
<evidence type="ECO:0000256" key="2">
    <source>
        <dbReference type="SAM" id="Phobius"/>
    </source>
</evidence>
<dbReference type="Proteomes" id="UP000663088">
    <property type="component" value="Chromosome"/>
</dbReference>
<keyword evidence="2" id="KW-1133">Transmembrane helix</keyword>
<name>A0ABX7PWQ2_9BACT</name>
<keyword evidence="2" id="KW-0812">Transmembrane</keyword>
<keyword evidence="2" id="KW-0472">Membrane</keyword>
<gene>
    <name evidence="3" type="ORF">EM20IM_02035</name>
</gene>
<dbReference type="Pfam" id="PF16258">
    <property type="entry name" value="DUF4912"/>
    <property type="match status" value="1"/>
</dbReference>
<sequence length="399" mass="45476">MSKKSEKKSSGFHQKIKAYFPLQVKRAKAKKARNISPSQQKTSKAMAGSPSKVTLRPSFSHDADPLFPRLLSLRRKKPFVYLFAIDPYSLYAYWIIDQKELRGAWKNQWVLRLVKNESIVESEIPLELKTQKKYYFQAKPNTSYHAEIGFFSIPHKNFSLVARSANTVTPPDTFSEKKEIKLAHLPQDLSFKELLPSAKAKSIAKDELAEAFVLSEQQAHNLYPETPLPGQGEQEKEGFFYSPTLIEDILCIENQSFGSAHKVAFSPHQANLFQHKNTSYWKSLANEVEKYSAFDLSWITPLTSAVSSSMGIDNTNPNDFPLEIEVELILRGKTLPKAVINIDGKEIKLNEDGTFALCFRLPEGIYEIPIEAISRDIKRSKKIFLFYSHFSHLISQPIE</sequence>